<gene>
    <name evidence="2" type="ORF">C7S18_10210</name>
</gene>
<dbReference type="KEGG" id="xba:C7S18_10210"/>
<name>A0A2P1PRU4_9GAMM</name>
<keyword evidence="3" id="KW-1185">Reference proteome</keyword>
<reference evidence="2 3" key="1">
    <citation type="submission" date="2018-03" db="EMBL/GenBank/DDBJ databases">
        <title>Ahniella affigens gen. nov., sp. nov., a gammaproteobacterium isolated from sandy soil near a stream.</title>
        <authorList>
            <person name="Ko Y."/>
            <person name="Kim J.-H."/>
        </authorList>
    </citation>
    <scope>NUCLEOTIDE SEQUENCE [LARGE SCALE GENOMIC DNA]</scope>
    <source>
        <strain evidence="2 3">D13</strain>
    </source>
</reference>
<reference evidence="2 3" key="2">
    <citation type="submission" date="2018-03" db="EMBL/GenBank/DDBJ databases">
        <authorList>
            <person name="Keele B.F."/>
        </authorList>
    </citation>
    <scope>NUCLEOTIDE SEQUENCE [LARGE SCALE GENOMIC DNA]</scope>
    <source>
        <strain evidence="2 3">D13</strain>
    </source>
</reference>
<protein>
    <recommendedName>
        <fullName evidence="4">Phospholipase</fullName>
    </recommendedName>
</protein>
<dbReference type="AlphaFoldDB" id="A0A2P1PRU4"/>
<evidence type="ECO:0008006" key="4">
    <source>
        <dbReference type="Google" id="ProtNLM"/>
    </source>
</evidence>
<keyword evidence="1" id="KW-0732">Signal</keyword>
<dbReference type="Proteomes" id="UP000241074">
    <property type="component" value="Chromosome"/>
</dbReference>
<dbReference type="EMBL" id="CP027860">
    <property type="protein sequence ID" value="AVP97545.1"/>
    <property type="molecule type" value="Genomic_DNA"/>
</dbReference>
<evidence type="ECO:0000313" key="2">
    <source>
        <dbReference type="EMBL" id="AVP97545.1"/>
    </source>
</evidence>
<sequence>MRRLPWLATCLLAASGASAFQLAPVASPQERDIAEISGSWLNTLTINAATLGVYSFGDPAHEELTNRIFGCGGSICTGPGASNVPVGVLAGVRWNDDPPFRLNASEASGTRCKTQFTVRFQTQPYCWYQLFTDAEKKAAAGKRFDGRNSNLLYRTHFGDLQFLHAMAADGDSPQKTRESMIGWAKFNWLIIEGTYTRDTELDEVDFAPLNQVFSKSGWIVQDLYALGAPKLRREIKDIAFGSILHMLQDSFAEGHVDRQSPKSTTKCSLNGNTYAGPGFIMEFHSYPAQNHTLHATADKSAAMTAHLQEEPNMVDFGKALRAAYESKTTWSNVQPFLECVFALHPNVRQPSAGEGFQVVGK</sequence>
<feature type="signal peptide" evidence="1">
    <location>
        <begin position="1"/>
        <end position="19"/>
    </location>
</feature>
<dbReference type="OrthoDB" id="7605324at2"/>
<accession>A0A2P1PRU4</accession>
<feature type="chain" id="PRO_5015155398" description="Phospholipase" evidence="1">
    <location>
        <begin position="20"/>
        <end position="361"/>
    </location>
</feature>
<proteinExistence type="predicted"/>
<dbReference type="RefSeq" id="WP_106891466.1">
    <property type="nucleotide sequence ID" value="NZ_CP027860.1"/>
</dbReference>
<evidence type="ECO:0000313" key="3">
    <source>
        <dbReference type="Proteomes" id="UP000241074"/>
    </source>
</evidence>
<organism evidence="2 3">
    <name type="scientific">Ahniella affigens</name>
    <dbReference type="NCBI Taxonomy" id="2021234"/>
    <lineage>
        <taxon>Bacteria</taxon>
        <taxon>Pseudomonadati</taxon>
        <taxon>Pseudomonadota</taxon>
        <taxon>Gammaproteobacteria</taxon>
        <taxon>Lysobacterales</taxon>
        <taxon>Rhodanobacteraceae</taxon>
        <taxon>Ahniella</taxon>
    </lineage>
</organism>
<evidence type="ECO:0000256" key="1">
    <source>
        <dbReference type="SAM" id="SignalP"/>
    </source>
</evidence>